<dbReference type="Proteomes" id="UP000434475">
    <property type="component" value="Unassembled WGS sequence"/>
</dbReference>
<sequence>MSEYRKKITIRVSSQTAYHLEAEAERLGISPGRVVDELMRAAKSCGEVCGICGKHHKKRTNKP</sequence>
<evidence type="ECO:0008006" key="3">
    <source>
        <dbReference type="Google" id="ProtNLM"/>
    </source>
</evidence>
<evidence type="ECO:0000313" key="1">
    <source>
        <dbReference type="EMBL" id="MSB19717.1"/>
    </source>
</evidence>
<comment type="caution">
    <text evidence="1">The sequence shown here is derived from an EMBL/GenBank/DDBJ whole genome shotgun (WGS) entry which is preliminary data.</text>
</comment>
<evidence type="ECO:0000313" key="2">
    <source>
        <dbReference type="Proteomes" id="UP000434475"/>
    </source>
</evidence>
<name>A0A6I2R7M3_FLAPL</name>
<protein>
    <recommendedName>
        <fullName evidence="3">Ribbon-helix-helix protein CopG domain-containing protein</fullName>
    </recommendedName>
</protein>
<proteinExistence type="predicted"/>
<reference evidence="1 2" key="1">
    <citation type="journal article" date="2019" name="Nat. Med.">
        <title>A library of human gut bacterial isolates paired with longitudinal multiomics data enables mechanistic microbiome research.</title>
        <authorList>
            <person name="Poyet M."/>
            <person name="Groussin M."/>
            <person name="Gibbons S.M."/>
            <person name="Avila-Pacheco J."/>
            <person name="Jiang X."/>
            <person name="Kearney S.M."/>
            <person name="Perrotta A.R."/>
            <person name="Berdy B."/>
            <person name="Zhao S."/>
            <person name="Lieberman T.D."/>
            <person name="Swanson P.K."/>
            <person name="Smith M."/>
            <person name="Roesemann S."/>
            <person name="Alexander J.E."/>
            <person name="Rich S.A."/>
            <person name="Livny J."/>
            <person name="Vlamakis H."/>
            <person name="Clish C."/>
            <person name="Bullock K."/>
            <person name="Deik A."/>
            <person name="Scott J."/>
            <person name="Pierce K.A."/>
            <person name="Xavier R.J."/>
            <person name="Alm E.J."/>
        </authorList>
    </citation>
    <scope>NUCLEOTIDE SEQUENCE [LARGE SCALE GENOMIC DNA]</scope>
    <source>
        <strain evidence="1 2">BIOML-A2</strain>
    </source>
</reference>
<dbReference type="EMBL" id="WKPR01000007">
    <property type="protein sequence ID" value="MSB19717.1"/>
    <property type="molecule type" value="Genomic_DNA"/>
</dbReference>
<organism evidence="1 2">
    <name type="scientific">Flavonifractor plautii</name>
    <name type="common">Fusobacterium plautii</name>
    <dbReference type="NCBI Taxonomy" id="292800"/>
    <lineage>
        <taxon>Bacteria</taxon>
        <taxon>Bacillati</taxon>
        <taxon>Bacillota</taxon>
        <taxon>Clostridia</taxon>
        <taxon>Eubacteriales</taxon>
        <taxon>Oscillospiraceae</taxon>
        <taxon>Flavonifractor</taxon>
    </lineage>
</organism>
<dbReference type="AlphaFoldDB" id="A0A6I2R7M3"/>
<dbReference type="RefSeq" id="WP_172697587.1">
    <property type="nucleotide sequence ID" value="NZ_CAXUMB010000006.1"/>
</dbReference>
<gene>
    <name evidence="1" type="ORF">GKE97_09315</name>
</gene>
<accession>A0A6I2R7M3</accession>